<dbReference type="AlphaFoldDB" id="A0A9E1GMS4"/>
<dbReference type="EMBL" id="JAGZYH010000078">
    <property type="protein sequence ID" value="MBS6623210.1"/>
    <property type="molecule type" value="Genomic_DNA"/>
</dbReference>
<name>A0A9E1GMS4_9FIRM</name>
<proteinExistence type="predicted"/>
<evidence type="ECO:0000313" key="1">
    <source>
        <dbReference type="EMBL" id="MBS6623210.1"/>
    </source>
</evidence>
<evidence type="ECO:0000313" key="2">
    <source>
        <dbReference type="Proteomes" id="UP000811365"/>
    </source>
</evidence>
<sequence length="580" mass="64567">MSSWKRAITSEVMEVEETEVKTKIWRRYEQAKDQHLRLNMHQAVKRAHNFYEGNQWEGAKTGGETLPVLNFIKPICKYQIGTVAMNDTAIIYNSMTDDDALRDVCDQLTRFAAAQWEKGKMDSKKWEIIKNACITGDHYLYCYDERSPTESVAVDLNPRLAMQLVDKDEIYLADEQQKDREKQEWIIIRERVPVTSVRREAKKNGVPEEEIELIVSDEDLASGDDATEEVKTDEGKCISLLYMEKTDAGVSFCRSVRSVVYQPMQTLAGMKHYPIAGMVWDVKHRSSRGVGVVERLIPNQIEVNKTLARRSISVKRYGYPTAVVDSQKVQNPESLQKVGSTVKVRNLGGNPISSMVGYISPAPMSNDAAALEAEILTQSRELEGAGDAATGQVDPTKTSGEAIKAARDQSALPLNEQMSAYKQFVEDLALIWMDLWKVYSTEGMSIEFKDDQQNPVSAFIPAQIMEALEVSVRIDVSPVDPYSVLSRELSLENALAAGHITFEEYVSVLDDNSGVPKEKLQQILDRRKAAQEAMQAQQMQQLMAMGANAGTAQIGGATMDTTAAMPDTQAQMGGVPVGMV</sequence>
<accession>A0A9E1GMS4</accession>
<gene>
    <name evidence="1" type="ORF">KH315_13835</name>
</gene>
<comment type="caution">
    <text evidence="1">The sequence shown here is derived from an EMBL/GenBank/DDBJ whole genome shotgun (WGS) entry which is preliminary data.</text>
</comment>
<organism evidence="1 2">
    <name type="scientific">Faecalibacterium prausnitzii</name>
    <dbReference type="NCBI Taxonomy" id="853"/>
    <lineage>
        <taxon>Bacteria</taxon>
        <taxon>Bacillati</taxon>
        <taxon>Bacillota</taxon>
        <taxon>Clostridia</taxon>
        <taxon>Eubacteriales</taxon>
        <taxon>Oscillospiraceae</taxon>
        <taxon>Faecalibacterium</taxon>
    </lineage>
</organism>
<dbReference type="Proteomes" id="UP000811365">
    <property type="component" value="Unassembled WGS sequence"/>
</dbReference>
<reference evidence="1" key="1">
    <citation type="submission" date="2021-02" db="EMBL/GenBank/DDBJ databases">
        <title>Infant gut strain persistence is associated with maternal origin, phylogeny, and functional potential including surface adhesion and iron acquisition.</title>
        <authorList>
            <person name="Lou Y.C."/>
        </authorList>
    </citation>
    <scope>NUCLEOTIDE SEQUENCE</scope>
    <source>
        <strain evidence="1">L2_039_000G1_dasL2_039_000G1_maxbin2.maxbin.077</strain>
    </source>
</reference>
<protein>
    <submittedName>
        <fullName evidence="1">Uncharacterized protein</fullName>
    </submittedName>
</protein>